<proteinExistence type="predicted"/>
<keyword evidence="2" id="KW-1185">Reference proteome</keyword>
<name>A0A0A2T9P6_9GAMM</name>
<gene>
    <name evidence="1" type="ORF">EP47_10095</name>
</gene>
<evidence type="ECO:0000313" key="1">
    <source>
        <dbReference type="EMBL" id="KGP64148.1"/>
    </source>
</evidence>
<evidence type="ECO:0008006" key="3">
    <source>
        <dbReference type="Google" id="ProtNLM"/>
    </source>
</evidence>
<evidence type="ECO:0000313" key="2">
    <source>
        <dbReference type="Proteomes" id="UP000054422"/>
    </source>
</evidence>
<dbReference type="PANTHER" id="PTHR10098">
    <property type="entry name" value="RAPSYN-RELATED"/>
    <property type="match status" value="1"/>
</dbReference>
<dbReference type="InterPro" id="IPR019734">
    <property type="entry name" value="TPR_rpt"/>
</dbReference>
<dbReference type="SUPFAM" id="SSF48452">
    <property type="entry name" value="TPR-like"/>
    <property type="match status" value="4"/>
</dbReference>
<dbReference type="InterPro" id="IPR011990">
    <property type="entry name" value="TPR-like_helical_dom_sf"/>
</dbReference>
<dbReference type="Proteomes" id="UP000054422">
    <property type="component" value="Unassembled WGS sequence"/>
</dbReference>
<protein>
    <recommendedName>
        <fullName evidence="3">Tetratricopeptide repeat protein</fullName>
    </recommendedName>
</protein>
<reference evidence="1 2" key="1">
    <citation type="submission" date="2014-05" db="EMBL/GenBank/DDBJ databases">
        <authorList>
            <person name="Rizzardi K."/>
            <person name="Winiecka-Krusnell J."/>
            <person name="Ramliden M."/>
            <person name="Alm E."/>
            <person name="Andersson S."/>
            <person name="Byfors S."/>
        </authorList>
    </citation>
    <scope>NUCLEOTIDE SEQUENCE [LARGE SCALE GENOMIC DNA]</scope>
    <source>
        <strain evidence="1 2">LEGN</strain>
    </source>
</reference>
<dbReference type="AlphaFoldDB" id="A0A0A2T9P6"/>
<comment type="caution">
    <text evidence="1">The sequence shown here is derived from an EMBL/GenBank/DDBJ whole genome shotgun (WGS) entry which is preliminary data.</text>
</comment>
<dbReference type="EMBL" id="JNCF01000004">
    <property type="protein sequence ID" value="KGP64148.1"/>
    <property type="molecule type" value="Genomic_DNA"/>
</dbReference>
<dbReference type="Pfam" id="PF13174">
    <property type="entry name" value="TPR_6"/>
    <property type="match status" value="1"/>
</dbReference>
<organism evidence="1 2">
    <name type="scientific">Legionella norrlandica</name>
    <dbReference type="NCBI Taxonomy" id="1498499"/>
    <lineage>
        <taxon>Bacteria</taxon>
        <taxon>Pseudomonadati</taxon>
        <taxon>Pseudomonadota</taxon>
        <taxon>Gammaproteobacteria</taxon>
        <taxon>Legionellales</taxon>
        <taxon>Legionellaceae</taxon>
        <taxon>Legionella</taxon>
    </lineage>
</organism>
<sequence length="981" mass="112284">MNPVGRDTIIYSFVIKGFENTVKRNWLIISLLEIWINLAYSGAESNYWQEFSKAKVLIEQNRLMEAIPILEKLNQIDDNYNVEISLGDAYSELENPSKALNYYEMAYRNAKNENNVVIERVALFKIARTNMWLKRYQEAANSYQRLLSIQLSEEDRAIANAGLKTAQGNLPTEEGKDNTEIALGDAAAAQENPSEAFTHYNAAYENAKKENNMVIERVALFKIARTNMWLKRYQEAVNSYQHLLAMQLSEEDRAIANAGLKTALKNLQPAEDNSNSEIALGDTASTQENPSEALTHYKIAYENAKKENNVVIERIALFRIARTNIWLKKYPEATDNYRTLLNMQLSNEDKAIAETGLNTIYHFELSDAMQKARDYINKNNGKSALESIKRHLNKEKNPHLYILAAQSMAIMENPKKSLEYFKQALAFSDKNSDKRAALLGMVKMQVWLNDIKSANQTLFSLKKFSLNQSEKKQLEDIKIKLTSQIAQLKFEQLLQQARQFISTNDGASAYSLIKGYIGSGDNYQVDMIAAESMTILNKPDRALYFYKQAFSVASNASEQVKALFGIAKMQFWLAWYVRAQKSYRLLLQYKLSPTDYELALAGLVKSLAYYDRPRLAYQMIPNGFNFTTPQAVIAASQATLWANWADVTKDILEKYYPITSKINLNSGLGKDLLDLRWQTNLATWPNVVMPSVFVSEDSETFNKRRTTLEYTHYWSQQAQTFLGPDYIRYKQHESFKLDAKGFYIGQILRPTRHLIFKGRMEPIEYINMTPSQRNHWNPFLWGLDGTYTPNDYVSVQLLTQKEVIETFPAFNHQITDNLYSASLNLNPLPYVKFNGAYSKLNMSDTNSRDGYFLSSSILIIPDLGVTVVGALREFSNKFRSPNYFSPHEYMEKKILLKLGRRLGATWHYYLDGGVGRQYITPDPDSTTTSSPTYQWGLGINGPITKCLFFTAYYANIHQASAFINSPDYSYQYGEISLNLLL</sequence>
<dbReference type="Gene3D" id="1.25.40.10">
    <property type="entry name" value="Tetratricopeptide repeat domain"/>
    <property type="match status" value="3"/>
</dbReference>
<dbReference type="SMART" id="SM00028">
    <property type="entry name" value="TPR"/>
    <property type="match status" value="6"/>
</dbReference>
<accession>A0A0A2T9P6</accession>